<dbReference type="InterPro" id="IPR041262">
    <property type="entry name" value="GerD_central"/>
</dbReference>
<sequence>MIKTRNILLGIILFLTGCAIEEEAREKDYDATKKMVMDIVQTEEGKKAIRDVMRDEEMKKLLVIDADETKQAIEETLSSEQSVDMWKKLFEDPTFIEVFYKSVEDEHKKFMEKLLADPAIQEKVMEILEDPKMTDQFEKLMKSTTYKEHLKKVIEETYETPTFKKRTHDIMKKIVEEKDKDENKKKEKSQKEEAPDDEEM</sequence>
<feature type="region of interest" description="Disordered" evidence="1">
    <location>
        <begin position="170"/>
        <end position="200"/>
    </location>
</feature>
<dbReference type="NCBIfam" id="NF040801">
    <property type="entry name" value="spore_GerD"/>
    <property type="match status" value="1"/>
</dbReference>
<gene>
    <name evidence="3" type="ORF">H9895_10060</name>
</gene>
<proteinExistence type="predicted"/>
<dbReference type="AlphaFoldDB" id="A0A9D1PNQ6"/>
<evidence type="ECO:0000313" key="3">
    <source>
        <dbReference type="EMBL" id="HIV75412.1"/>
    </source>
</evidence>
<protein>
    <submittedName>
        <fullName evidence="3">Spore gernimation protein GerD</fullName>
    </submittedName>
</protein>
<dbReference type="Pfam" id="PF17898">
    <property type="entry name" value="GerD"/>
    <property type="match status" value="1"/>
</dbReference>
<dbReference type="Proteomes" id="UP000823937">
    <property type="component" value="Unassembled WGS sequence"/>
</dbReference>
<feature type="domain" description="Spore germination GerD central core" evidence="2">
    <location>
        <begin position="62"/>
        <end position="174"/>
    </location>
</feature>
<evidence type="ECO:0000256" key="1">
    <source>
        <dbReference type="SAM" id="MobiDB-lite"/>
    </source>
</evidence>
<dbReference type="EMBL" id="DXHX01000140">
    <property type="protein sequence ID" value="HIV75412.1"/>
    <property type="molecule type" value="Genomic_DNA"/>
</dbReference>
<name>A0A9D1PNQ6_9BACI</name>
<reference evidence="3" key="2">
    <citation type="submission" date="2021-04" db="EMBL/GenBank/DDBJ databases">
        <authorList>
            <person name="Gilroy R."/>
        </authorList>
    </citation>
    <scope>NUCLEOTIDE SEQUENCE</scope>
    <source>
        <strain evidence="3">CHK169-2315</strain>
    </source>
</reference>
<feature type="compositionally biased region" description="Basic and acidic residues" evidence="1">
    <location>
        <begin position="170"/>
        <end position="193"/>
    </location>
</feature>
<evidence type="ECO:0000313" key="4">
    <source>
        <dbReference type="Proteomes" id="UP000823937"/>
    </source>
</evidence>
<comment type="caution">
    <text evidence="3">The sequence shown here is derived from an EMBL/GenBank/DDBJ whole genome shotgun (WGS) entry which is preliminary data.</text>
</comment>
<accession>A0A9D1PNQ6</accession>
<evidence type="ECO:0000259" key="2">
    <source>
        <dbReference type="Pfam" id="PF17898"/>
    </source>
</evidence>
<reference evidence="3" key="1">
    <citation type="journal article" date="2021" name="PeerJ">
        <title>Extensive microbial diversity within the chicken gut microbiome revealed by metagenomics and culture.</title>
        <authorList>
            <person name="Gilroy R."/>
            <person name="Ravi A."/>
            <person name="Getino M."/>
            <person name="Pursley I."/>
            <person name="Horton D.L."/>
            <person name="Alikhan N.F."/>
            <person name="Baker D."/>
            <person name="Gharbi K."/>
            <person name="Hall N."/>
            <person name="Watson M."/>
            <person name="Adriaenssens E.M."/>
            <person name="Foster-Nyarko E."/>
            <person name="Jarju S."/>
            <person name="Secka A."/>
            <person name="Antonio M."/>
            <person name="Oren A."/>
            <person name="Chaudhuri R.R."/>
            <person name="La Ragione R."/>
            <person name="Hildebrand F."/>
            <person name="Pallen M.J."/>
        </authorList>
    </citation>
    <scope>NUCLEOTIDE SEQUENCE</scope>
    <source>
        <strain evidence="3">CHK169-2315</strain>
    </source>
</reference>
<organism evidence="3 4">
    <name type="scientific">Candidatus Pseudogracilibacillus intestinigallinarum</name>
    <dbReference type="NCBI Taxonomy" id="2838742"/>
    <lineage>
        <taxon>Bacteria</taxon>
        <taxon>Bacillati</taxon>
        <taxon>Bacillota</taxon>
        <taxon>Bacilli</taxon>
        <taxon>Bacillales</taxon>
        <taxon>Bacillaceae</taxon>
        <taxon>Pseudogracilibacillus</taxon>
    </lineage>
</organism>
<dbReference type="PROSITE" id="PS51257">
    <property type="entry name" value="PROKAR_LIPOPROTEIN"/>
    <property type="match status" value="1"/>
</dbReference>